<reference evidence="2" key="1">
    <citation type="submission" date="2013-01" db="EMBL/GenBank/DDBJ databases">
        <title>Draft Genome Sequence of a Mulberry Tree, Morus notabilis C.K. Schneid.</title>
        <authorList>
            <person name="He N."/>
            <person name="Zhao S."/>
        </authorList>
    </citation>
    <scope>NUCLEOTIDE SEQUENCE</scope>
</reference>
<dbReference type="EMBL" id="KE343994">
    <property type="protein sequence ID" value="EXB50303.1"/>
    <property type="molecule type" value="Genomic_DNA"/>
</dbReference>
<keyword evidence="2" id="KW-1185">Reference proteome</keyword>
<evidence type="ECO:0000313" key="1">
    <source>
        <dbReference type="EMBL" id="EXB50303.1"/>
    </source>
</evidence>
<name>W9QXU0_9ROSA</name>
<proteinExistence type="predicted"/>
<dbReference type="AlphaFoldDB" id="W9QXU0"/>
<protein>
    <submittedName>
        <fullName evidence="1">Uncharacterized protein</fullName>
    </submittedName>
</protein>
<accession>W9QXU0</accession>
<sequence length="145" mass="15951">MSKLAAIDHIIKLRGAKDLRFRRLRRSFRFSVVGLRRCSRSDSVVLVAVLGANPSRRHVVVVAKIWSEMIESVVIVVVFGVTPSPSHVVAASQDLIRRGSYPSCCRFPGSEEGGAEVLGVWPARIRLNIAGRHLVPKAGVWPAIF</sequence>
<dbReference type="Proteomes" id="UP000030645">
    <property type="component" value="Unassembled WGS sequence"/>
</dbReference>
<evidence type="ECO:0000313" key="2">
    <source>
        <dbReference type="Proteomes" id="UP000030645"/>
    </source>
</evidence>
<organism evidence="1 2">
    <name type="scientific">Morus notabilis</name>
    <dbReference type="NCBI Taxonomy" id="981085"/>
    <lineage>
        <taxon>Eukaryota</taxon>
        <taxon>Viridiplantae</taxon>
        <taxon>Streptophyta</taxon>
        <taxon>Embryophyta</taxon>
        <taxon>Tracheophyta</taxon>
        <taxon>Spermatophyta</taxon>
        <taxon>Magnoliopsida</taxon>
        <taxon>eudicotyledons</taxon>
        <taxon>Gunneridae</taxon>
        <taxon>Pentapetalae</taxon>
        <taxon>rosids</taxon>
        <taxon>fabids</taxon>
        <taxon>Rosales</taxon>
        <taxon>Moraceae</taxon>
        <taxon>Moreae</taxon>
        <taxon>Morus</taxon>
    </lineage>
</organism>
<gene>
    <name evidence="1" type="ORF">L484_017841</name>
</gene>